<dbReference type="GO" id="GO:0005829">
    <property type="term" value="C:cytosol"/>
    <property type="evidence" value="ECO:0007669"/>
    <property type="project" value="TreeGrafter"/>
</dbReference>
<keyword evidence="3 4" id="KW-0664">Pyridoxine biosynthesis</keyword>
<gene>
    <name evidence="4 6" type="primary">pdxJ</name>
    <name evidence="6" type="ORF">LEP1GSC125_2135</name>
</gene>
<dbReference type="NCBIfam" id="TIGR00559">
    <property type="entry name" value="pdxJ"/>
    <property type="match status" value="1"/>
</dbReference>
<comment type="subunit">
    <text evidence="4">Homooctamer; tetramer of dimers.</text>
</comment>
<evidence type="ECO:0000313" key="6">
    <source>
        <dbReference type="EMBL" id="EKS00779.1"/>
    </source>
</evidence>
<dbReference type="EC" id="2.6.99.2" evidence="4 5"/>
<dbReference type="SUPFAM" id="SSF63892">
    <property type="entry name" value="Pyridoxine 5'-phosphate synthase"/>
    <property type="match status" value="1"/>
</dbReference>
<feature type="binding site" evidence="4">
    <location>
        <begin position="273"/>
        <end position="274"/>
    </location>
    <ligand>
        <name>3-amino-2-oxopropyl phosphate</name>
        <dbReference type="ChEBI" id="CHEBI:57279"/>
    </ligand>
</feature>
<name>A0AA87MR36_9LEPT</name>
<protein>
    <recommendedName>
        <fullName evidence="4 5">Pyridoxine 5'-phosphate synthase</fullName>
        <shortName evidence="4">PNP synthase</shortName>
        <ecNumber evidence="4 5">2.6.99.2</ecNumber>
    </recommendedName>
</protein>
<comment type="subcellular location">
    <subcellularLocation>
        <location evidence="4">Cytoplasm</location>
    </subcellularLocation>
</comment>
<dbReference type="CDD" id="cd00003">
    <property type="entry name" value="PNPsynthase"/>
    <property type="match status" value="1"/>
</dbReference>
<dbReference type="Proteomes" id="UP000001343">
    <property type="component" value="Unassembled WGS sequence"/>
</dbReference>
<dbReference type="GO" id="GO:0008615">
    <property type="term" value="P:pyridoxine biosynthetic process"/>
    <property type="evidence" value="ECO:0007669"/>
    <property type="project" value="UniProtKB-UniRule"/>
</dbReference>
<dbReference type="HAMAP" id="MF_00279">
    <property type="entry name" value="PdxJ"/>
    <property type="match status" value="1"/>
</dbReference>
<feature type="binding site" evidence="4">
    <location>
        <position position="66"/>
    </location>
    <ligand>
        <name>3-amino-2-oxopropyl phosphate</name>
        <dbReference type="ChEBI" id="CHEBI:57279"/>
    </ligand>
</feature>
<keyword evidence="2 4" id="KW-0808">Transferase</keyword>
<reference evidence="6 7" key="1">
    <citation type="journal article" date="2014" name="Int. J. Syst. Evol. Microbiol.">
        <title>Leptospira mayottensis sp. nov., a pathogenic species of the genus Leptospira isolated from humans.</title>
        <authorList>
            <person name="Bourhy P."/>
            <person name="Collet L."/>
            <person name="Brisse S."/>
            <person name="Picardeau M."/>
        </authorList>
    </citation>
    <scope>NUCLEOTIDE SEQUENCE [LARGE SCALE GENOMIC DNA]</scope>
    <source>
        <strain evidence="6 7">200901122</strain>
    </source>
</reference>
<comment type="caution">
    <text evidence="4">Lacks conserved residue(s) required for the propagation of feature annotation.</text>
</comment>
<dbReference type="PANTHER" id="PTHR30456">
    <property type="entry name" value="PYRIDOXINE 5'-PHOSPHATE SYNTHASE"/>
    <property type="match status" value="1"/>
</dbReference>
<dbReference type="PANTHER" id="PTHR30456:SF0">
    <property type="entry name" value="PYRIDOXINE 5'-PHOSPHATE SYNTHASE"/>
    <property type="match status" value="1"/>
</dbReference>
<comment type="pathway">
    <text evidence="4">Cofactor biosynthesis; pyridoxine 5'-phosphate biosynthesis; pyridoxine 5'-phosphate from D-erythrose 4-phosphate: step 5/5.</text>
</comment>
<comment type="caution">
    <text evidence="6">The sequence shown here is derived from an EMBL/GenBank/DDBJ whole genome shotgun (WGS) entry which is preliminary data.</text>
</comment>
<feature type="binding site" evidence="4">
    <location>
        <position position="157"/>
    </location>
    <ligand>
        <name>1-deoxy-D-xylulose 5-phosphate</name>
        <dbReference type="ChEBI" id="CHEBI:57792"/>
    </ligand>
</feature>
<feature type="binding site" evidence="4">
    <location>
        <position position="93"/>
    </location>
    <ligand>
        <name>1-deoxy-D-xylulose 5-phosphate</name>
        <dbReference type="ChEBI" id="CHEBI:57792"/>
    </ligand>
</feature>
<feature type="active site" description="Proton acceptor" evidence="4">
    <location>
        <position position="127"/>
    </location>
</feature>
<feature type="binding site" evidence="4">
    <location>
        <position position="98"/>
    </location>
    <ligand>
        <name>1-deoxy-D-xylulose 5-phosphate</name>
        <dbReference type="ChEBI" id="CHEBI:57792"/>
    </ligand>
</feature>
<sequence>MNPLLEGRAKTLTDFQKKRKERISYFFGFPEKPKIFFLVKVHPGVELLKIKLSVNINKIATLRNSRGGNIPDLLYFADLVLRAGAQGITVHPREDERHIRKDDVFSLKEFIDSYNYKNNTKIEYNMEGEPSPRFLDLLLNTRPDQATLVPVTPGEITSDHGFDFKKDLSVLQEYSKILKKEKIRTSLFVETNLENLKLASLTGADRVEFYTGPFAEKFDRFPQIGQECFESSYIPAAKVVLDQKMGINAGHDLDHNNLKVFSRLPGLQEVSIGHRLISRALETGIDQSIKDYLQVLS</sequence>
<evidence type="ECO:0000256" key="1">
    <source>
        <dbReference type="ARBA" id="ARBA00022490"/>
    </source>
</evidence>
<evidence type="ECO:0000256" key="4">
    <source>
        <dbReference type="HAMAP-Rule" id="MF_00279"/>
    </source>
</evidence>
<keyword evidence="1 4" id="KW-0963">Cytoplasm</keyword>
<evidence type="ECO:0000256" key="2">
    <source>
        <dbReference type="ARBA" id="ARBA00022679"/>
    </source>
</evidence>
<comment type="similarity">
    <text evidence="4">Belongs to the PNP synthase family.</text>
</comment>
<proteinExistence type="inferred from homology"/>
<dbReference type="AlphaFoldDB" id="A0AA87MR36"/>
<feature type="binding site" evidence="4">
    <location>
        <position position="55"/>
    </location>
    <ligand>
        <name>3-amino-2-oxopropyl phosphate</name>
        <dbReference type="ChEBI" id="CHEBI:57279"/>
    </ligand>
</feature>
<accession>A0AA87MR36</accession>
<organism evidence="6 7">
    <name type="scientific">Leptospira mayottensis 200901122</name>
    <dbReference type="NCBI Taxonomy" id="1193010"/>
    <lineage>
        <taxon>Bacteria</taxon>
        <taxon>Pseudomonadati</taxon>
        <taxon>Spirochaetota</taxon>
        <taxon>Spirochaetia</taxon>
        <taxon>Leptospirales</taxon>
        <taxon>Leptospiraceae</taxon>
        <taxon>Leptospira</taxon>
    </lineage>
</organism>
<feature type="site" description="Transition state stabilizer" evidence="4">
    <location>
        <position position="208"/>
    </location>
</feature>
<dbReference type="Gene3D" id="3.20.20.70">
    <property type="entry name" value="Aldolase class I"/>
    <property type="match status" value="1"/>
</dbReference>
<evidence type="ECO:0000313" key="7">
    <source>
        <dbReference type="Proteomes" id="UP000001343"/>
    </source>
</evidence>
<feature type="binding site" evidence="4">
    <location>
        <position position="252"/>
    </location>
    <ligand>
        <name>3-amino-2-oxopropyl phosphate</name>
        <dbReference type="ChEBI" id="CHEBI:57279"/>
    </ligand>
</feature>
<dbReference type="Pfam" id="PF03740">
    <property type="entry name" value="PdxJ"/>
    <property type="match status" value="1"/>
</dbReference>
<dbReference type="GO" id="GO:0033856">
    <property type="term" value="F:pyridoxine 5'-phosphate synthase activity"/>
    <property type="evidence" value="ECO:0007669"/>
    <property type="project" value="UniProtKB-UniRule"/>
</dbReference>
<dbReference type="EMBL" id="AKWM02000029">
    <property type="protein sequence ID" value="EKS00779.1"/>
    <property type="molecule type" value="Genomic_DNA"/>
</dbReference>
<dbReference type="InterPro" id="IPR004569">
    <property type="entry name" value="PyrdxlP_synth_PdxJ"/>
</dbReference>
<evidence type="ECO:0000256" key="3">
    <source>
        <dbReference type="ARBA" id="ARBA00023096"/>
    </source>
</evidence>
<dbReference type="InterPro" id="IPR036130">
    <property type="entry name" value="Pyridoxine-5'_phos_synth"/>
</dbReference>
<comment type="catalytic activity">
    <reaction evidence="4">
        <text>3-amino-2-oxopropyl phosphate + 1-deoxy-D-xylulose 5-phosphate = pyridoxine 5'-phosphate + phosphate + 2 H2O + H(+)</text>
        <dbReference type="Rhea" id="RHEA:15265"/>
        <dbReference type="ChEBI" id="CHEBI:15377"/>
        <dbReference type="ChEBI" id="CHEBI:15378"/>
        <dbReference type="ChEBI" id="CHEBI:43474"/>
        <dbReference type="ChEBI" id="CHEBI:57279"/>
        <dbReference type="ChEBI" id="CHEBI:57792"/>
        <dbReference type="ChEBI" id="CHEBI:58589"/>
        <dbReference type="EC" id="2.6.99.2"/>
    </reaction>
</comment>
<comment type="function">
    <text evidence="4">Catalyzes the complicated ring closure reaction between the two acyclic compounds 1-deoxy-D-xylulose-5-phosphate (DXP) and 3-amino-2-oxopropyl phosphate (1-amino-acetone-3-phosphate or AAP) to form pyridoxine 5'-phosphate (PNP) and inorganic phosphate.</text>
</comment>
<dbReference type="NCBIfam" id="NF003626">
    <property type="entry name" value="PRK05265.1-4"/>
    <property type="match status" value="1"/>
</dbReference>
<feature type="active site" description="Proton acceptor" evidence="4">
    <location>
        <position position="91"/>
    </location>
</feature>
<feature type="active site" description="Proton donor" evidence="4">
    <location>
        <position position="251"/>
    </location>
</feature>
<dbReference type="InterPro" id="IPR013785">
    <property type="entry name" value="Aldolase_TIM"/>
</dbReference>
<evidence type="ECO:0000256" key="5">
    <source>
        <dbReference type="NCBIfam" id="TIGR00559"/>
    </source>
</evidence>